<dbReference type="InterPro" id="IPR022382">
    <property type="entry name" value="Mycoplasma_peptidase_DUF31"/>
</dbReference>
<dbReference type="AlphaFoldDB" id="A0A3B0PG20"/>
<dbReference type="EMBL" id="LS991952">
    <property type="protein sequence ID" value="SYV95509.1"/>
    <property type="molecule type" value="Genomic_DNA"/>
</dbReference>
<dbReference type="Proteomes" id="UP000260136">
    <property type="component" value="Chromosome"/>
</dbReference>
<dbReference type="STRING" id="1006581.GCW_03685"/>
<evidence type="ECO:0000313" key="2">
    <source>
        <dbReference type="EMBL" id="SYV95509.1"/>
    </source>
</evidence>
<name>A0A3B0PG20_MYCGL</name>
<reference evidence="3" key="1">
    <citation type="submission" date="2018-06" db="EMBL/GenBank/DDBJ databases">
        <authorList>
            <consortium name="Pathogen Informatics"/>
        </authorList>
    </citation>
    <scope>NUCLEOTIDE SEQUENCE [LARGE SCALE GENOMIC DNA]</scope>
    <source>
        <strain evidence="3">NCTC10115</strain>
    </source>
</reference>
<gene>
    <name evidence="2" type="ORF">NCTC10115_01445</name>
</gene>
<feature type="non-terminal residue" evidence="2">
    <location>
        <position position="121"/>
    </location>
</feature>
<sequence length="121" mass="13449">MLQHLQLAGDSQALIRNNNAHTTKIELFQLDQSKVKLGERISPQQAQGVNFQDPYLKVNSINPSSVKTVFLGNDALKQTTSSFTQDAKYQAAQTLLDFGVIRVTFDSAETAKSVTNDYAEW</sequence>
<organism evidence="2 3">
    <name type="scientific">Mycoplasmoides gallisepticum</name>
    <name type="common">Mycoplasma gallisepticum</name>
    <dbReference type="NCBI Taxonomy" id="2096"/>
    <lineage>
        <taxon>Bacteria</taxon>
        <taxon>Bacillati</taxon>
        <taxon>Mycoplasmatota</taxon>
        <taxon>Mycoplasmoidales</taxon>
        <taxon>Mycoplasmoidaceae</taxon>
        <taxon>Mycoplasmoides</taxon>
    </lineage>
</organism>
<evidence type="ECO:0000313" key="3">
    <source>
        <dbReference type="Proteomes" id="UP000260136"/>
    </source>
</evidence>
<evidence type="ECO:0000259" key="1">
    <source>
        <dbReference type="Pfam" id="PF01732"/>
    </source>
</evidence>
<accession>A0A3B0PG20</accession>
<proteinExistence type="predicted"/>
<feature type="domain" description="DUF31" evidence="1">
    <location>
        <begin position="4"/>
        <end position="120"/>
    </location>
</feature>
<dbReference type="Pfam" id="PF01732">
    <property type="entry name" value="Mycop_pep_DUF31"/>
    <property type="match status" value="1"/>
</dbReference>
<protein>
    <recommendedName>
        <fullName evidence="1">DUF31 domain-containing protein</fullName>
    </recommendedName>
</protein>